<organism evidence="2 3">
    <name type="scientific">Cylindrodendrum hubeiense</name>
    <dbReference type="NCBI Taxonomy" id="595255"/>
    <lineage>
        <taxon>Eukaryota</taxon>
        <taxon>Fungi</taxon>
        <taxon>Dikarya</taxon>
        <taxon>Ascomycota</taxon>
        <taxon>Pezizomycotina</taxon>
        <taxon>Sordariomycetes</taxon>
        <taxon>Hypocreomycetidae</taxon>
        <taxon>Hypocreales</taxon>
        <taxon>Nectriaceae</taxon>
        <taxon>Cylindrodendrum</taxon>
    </lineage>
</organism>
<dbReference type="OrthoDB" id="4804857at2759"/>
<dbReference type="Proteomes" id="UP000722485">
    <property type="component" value="Unassembled WGS sequence"/>
</dbReference>
<dbReference type="AlphaFoldDB" id="A0A9P5HPD2"/>
<keyword evidence="1" id="KW-0732">Signal</keyword>
<reference evidence="2" key="1">
    <citation type="submission" date="2020-03" db="EMBL/GenBank/DDBJ databases">
        <title>Draft Genome Sequence of Cylindrodendrum hubeiense.</title>
        <authorList>
            <person name="Buettner E."/>
            <person name="Kellner H."/>
        </authorList>
    </citation>
    <scope>NUCLEOTIDE SEQUENCE</scope>
    <source>
        <strain evidence="2">IHI 201604</strain>
    </source>
</reference>
<feature type="chain" id="PRO_5040151593" evidence="1">
    <location>
        <begin position="20"/>
        <end position="137"/>
    </location>
</feature>
<comment type="caution">
    <text evidence="2">The sequence shown here is derived from an EMBL/GenBank/DDBJ whole genome shotgun (WGS) entry which is preliminary data.</text>
</comment>
<proteinExistence type="predicted"/>
<keyword evidence="3" id="KW-1185">Reference proteome</keyword>
<dbReference type="EMBL" id="JAANBB010000005">
    <property type="protein sequence ID" value="KAF7557443.1"/>
    <property type="molecule type" value="Genomic_DNA"/>
</dbReference>
<sequence length="137" mass="15151">MRLLASVLASLSLLSLSLGQAEVRVPRYAIDESCGKKTQIAGKDKLSSRDGIIAAMTEAIERAQTSFKVMNEHGDDPRVSAIFKMVLGEENYKEKFEKVNAAKSEKNADSIAMLGIALELWDKKIMVDKDGELEEFQ</sequence>
<accession>A0A9P5HPD2</accession>
<gene>
    <name evidence="2" type="ORF">G7Z17_g633</name>
</gene>
<feature type="signal peptide" evidence="1">
    <location>
        <begin position="1"/>
        <end position="19"/>
    </location>
</feature>
<evidence type="ECO:0000313" key="3">
    <source>
        <dbReference type="Proteomes" id="UP000722485"/>
    </source>
</evidence>
<name>A0A9P5HPD2_9HYPO</name>
<evidence type="ECO:0000313" key="2">
    <source>
        <dbReference type="EMBL" id="KAF7557443.1"/>
    </source>
</evidence>
<protein>
    <submittedName>
        <fullName evidence="2">Uncharacterized protein</fullName>
    </submittedName>
</protein>
<evidence type="ECO:0000256" key="1">
    <source>
        <dbReference type="SAM" id="SignalP"/>
    </source>
</evidence>